<sequence length="343" mass="38455">MKFEKIHLDDITRCYCASSITIGKEAYALFASENPESVCYSYSGKNFENREVVWNDRGGCMSIVPFQTREGEFLAVNEFYLKVTPSLAKIVHGRKTENGWEIKDVFSLPYLHRFDLYHVDGIDYLICATIARNKQNKEDWSEPGQIYVGVLGPDCSQGVALTLLVDGCYRNHGYCRGTYEGCVCGYFSSDQGVLRVMPPDSPGGEWRVEKILEGQVGEIAFADIDGDGLEEMMTIEPFHGNSMKIYKLKEGRYECDFVYPTEVEFAHTLVGAQLNGKPCFVGGVRRVNAELFIIRFQNGNYMVTSVEDGVGPANVAVIHKEGIDYILSANHTKNEAAIYKVVE</sequence>
<protein>
    <recommendedName>
        <fullName evidence="3">VCBS repeat-containing protein</fullName>
    </recommendedName>
</protein>
<dbReference type="Proteomes" id="UP000284178">
    <property type="component" value="Unassembled WGS sequence"/>
</dbReference>
<evidence type="ECO:0000313" key="2">
    <source>
        <dbReference type="Proteomes" id="UP000284178"/>
    </source>
</evidence>
<gene>
    <name evidence="1" type="ORF">DWY25_14875</name>
</gene>
<dbReference type="GeneID" id="83016684"/>
<keyword evidence="2" id="KW-1185">Reference proteome</keyword>
<dbReference type="EMBL" id="QRUP01000023">
    <property type="protein sequence ID" value="RGR69578.1"/>
    <property type="molecule type" value="Genomic_DNA"/>
</dbReference>
<dbReference type="AlphaFoldDB" id="A0A412FN46"/>
<proteinExistence type="predicted"/>
<reference evidence="1 2" key="1">
    <citation type="submission" date="2018-08" db="EMBL/GenBank/DDBJ databases">
        <title>A genome reference for cultivated species of the human gut microbiota.</title>
        <authorList>
            <person name="Zou Y."/>
            <person name="Xue W."/>
            <person name="Luo G."/>
        </authorList>
    </citation>
    <scope>NUCLEOTIDE SEQUENCE [LARGE SCALE GENOMIC DNA]</scope>
    <source>
        <strain evidence="1 2">AF24-29</strain>
    </source>
</reference>
<accession>A0A412FN46</accession>
<comment type="caution">
    <text evidence="1">The sequence shown here is derived from an EMBL/GenBank/DDBJ whole genome shotgun (WGS) entry which is preliminary data.</text>
</comment>
<evidence type="ECO:0008006" key="3">
    <source>
        <dbReference type="Google" id="ProtNLM"/>
    </source>
</evidence>
<organism evidence="1 2">
    <name type="scientific">Holdemania filiformis</name>
    <dbReference type="NCBI Taxonomy" id="61171"/>
    <lineage>
        <taxon>Bacteria</taxon>
        <taxon>Bacillati</taxon>
        <taxon>Bacillota</taxon>
        <taxon>Erysipelotrichia</taxon>
        <taxon>Erysipelotrichales</taxon>
        <taxon>Erysipelotrichaceae</taxon>
        <taxon>Holdemania</taxon>
    </lineage>
</organism>
<name>A0A412FN46_9FIRM</name>
<evidence type="ECO:0000313" key="1">
    <source>
        <dbReference type="EMBL" id="RGR69578.1"/>
    </source>
</evidence>
<dbReference type="RefSeq" id="WP_006058192.1">
    <property type="nucleotide sequence ID" value="NZ_CABJCV010000023.1"/>
</dbReference>